<organism evidence="2 3">
    <name type="scientific">Dyadobacter jiangsuensis</name>
    <dbReference type="NCBI Taxonomy" id="1591085"/>
    <lineage>
        <taxon>Bacteria</taxon>
        <taxon>Pseudomonadati</taxon>
        <taxon>Bacteroidota</taxon>
        <taxon>Cytophagia</taxon>
        <taxon>Cytophagales</taxon>
        <taxon>Spirosomataceae</taxon>
        <taxon>Dyadobacter</taxon>
    </lineage>
</organism>
<dbReference type="RefSeq" id="WP_106598697.1">
    <property type="nucleotide sequence ID" value="NZ_PYAS01000016.1"/>
</dbReference>
<evidence type="ECO:0000313" key="3">
    <source>
        <dbReference type="Proteomes" id="UP000241964"/>
    </source>
</evidence>
<sequence>MTYFDTDVLIHLLVPQDPIKHKLARNVFDYAFDAKKMLISFLALQEAIFVLYRLGQPMEKIEKAVSKFLEYQPVGYDTTEMRRAVVLGKQIGFQHINDCLHTAIAERHCNELYTFNKSDFRRIAPLSKLKVVVLE</sequence>
<protein>
    <submittedName>
        <fullName evidence="2">Putative nucleic acid-binding protein</fullName>
    </submittedName>
</protein>
<gene>
    <name evidence="2" type="ORF">CLV60_116134</name>
</gene>
<comment type="caution">
    <text evidence="2">The sequence shown here is derived from an EMBL/GenBank/DDBJ whole genome shotgun (WGS) entry which is preliminary data.</text>
</comment>
<name>A0A2P8FPC1_9BACT</name>
<dbReference type="Gene3D" id="3.40.50.1010">
    <property type="entry name" value="5'-nuclease"/>
    <property type="match status" value="1"/>
</dbReference>
<dbReference type="Proteomes" id="UP000241964">
    <property type="component" value="Unassembled WGS sequence"/>
</dbReference>
<dbReference type="AlphaFoldDB" id="A0A2P8FPC1"/>
<dbReference type="Pfam" id="PF01850">
    <property type="entry name" value="PIN"/>
    <property type="match status" value="1"/>
</dbReference>
<dbReference type="InterPro" id="IPR002716">
    <property type="entry name" value="PIN_dom"/>
</dbReference>
<accession>A0A2P8FPC1</accession>
<evidence type="ECO:0000259" key="1">
    <source>
        <dbReference type="Pfam" id="PF01850"/>
    </source>
</evidence>
<dbReference type="EMBL" id="PYAS01000016">
    <property type="protein sequence ID" value="PSL23578.1"/>
    <property type="molecule type" value="Genomic_DNA"/>
</dbReference>
<dbReference type="SUPFAM" id="SSF88723">
    <property type="entry name" value="PIN domain-like"/>
    <property type="match status" value="1"/>
</dbReference>
<dbReference type="InterPro" id="IPR029060">
    <property type="entry name" value="PIN-like_dom_sf"/>
</dbReference>
<dbReference type="OrthoDB" id="952635at2"/>
<reference evidence="2 3" key="1">
    <citation type="submission" date="2018-03" db="EMBL/GenBank/DDBJ databases">
        <title>Genomic Encyclopedia of Archaeal and Bacterial Type Strains, Phase II (KMG-II): from individual species to whole genera.</title>
        <authorList>
            <person name="Goeker M."/>
        </authorList>
    </citation>
    <scope>NUCLEOTIDE SEQUENCE [LARGE SCALE GENOMIC DNA]</scope>
    <source>
        <strain evidence="2 3">DSM 29057</strain>
    </source>
</reference>
<feature type="domain" description="PIN" evidence="1">
    <location>
        <begin position="3"/>
        <end position="124"/>
    </location>
</feature>
<evidence type="ECO:0000313" key="2">
    <source>
        <dbReference type="EMBL" id="PSL23578.1"/>
    </source>
</evidence>
<proteinExistence type="predicted"/>
<keyword evidence="3" id="KW-1185">Reference proteome</keyword>